<evidence type="ECO:0000256" key="2">
    <source>
        <dbReference type="ARBA" id="ARBA00010082"/>
    </source>
</evidence>
<feature type="compositionally biased region" description="Low complexity" evidence="7">
    <location>
        <begin position="293"/>
        <end position="317"/>
    </location>
</feature>
<evidence type="ECO:0000256" key="1">
    <source>
        <dbReference type="ARBA" id="ARBA00004329"/>
    </source>
</evidence>
<evidence type="ECO:0000256" key="6">
    <source>
        <dbReference type="ARBA" id="ARBA00023006"/>
    </source>
</evidence>
<keyword evidence="5" id="KW-0653">Protein transport</keyword>
<dbReference type="InterPro" id="IPR040666">
    <property type="entry name" value="Atg29_N"/>
</dbReference>
<dbReference type="GO" id="GO:0000407">
    <property type="term" value="C:phagophore assembly site"/>
    <property type="evidence" value="ECO:0007669"/>
    <property type="project" value="UniProtKB-SubCell"/>
</dbReference>
<evidence type="ECO:0000256" key="3">
    <source>
        <dbReference type="ARBA" id="ARBA00013784"/>
    </source>
</evidence>
<comment type="similarity">
    <text evidence="2">Belongs to the ATG29 family.</text>
</comment>
<dbReference type="GO" id="GO:0015031">
    <property type="term" value="P:protein transport"/>
    <property type="evidence" value="ECO:0007669"/>
    <property type="project" value="UniProtKB-KW"/>
</dbReference>
<sequence>MPTTPNVRVVVRLPYNRPEQPLDDPPRIEWNSEKANILWEVIARSRASDSGGTDWKGLAAHLEVPLPYLLYRAQTRYEDDLRGLQDITGRSARSPSATTKATEEFPFVPEMPAIVRRTSSRMGNSARRLSSSRLSSPLEVRARLSSLGHHSHSPSRPKKESSSSTLTLRSPPRKNIPLLRPTTPSSSEGTDSEDEEAVKEEEADRKLEEQEALDKKLKHITKLITGDALGFVRSPRPQGKGKGKEVDRGRTPPRAIQRSFHGDELSSRSQSVSSASSPRGSIPSIPSPPPESQPQSPISRHLSPSKSSSPPTVSPRSVRGQSHMRYGPMVGRTVSEQGSNHGSSASSFSDISDASLSASALESALLSNIRGGGGSRFSAFARSRFVGRGGGVRH</sequence>
<comment type="subcellular location">
    <subcellularLocation>
        <location evidence="1">Preautophagosomal structure</location>
    </subcellularLocation>
</comment>
<feature type="compositionally biased region" description="Acidic residues" evidence="7">
    <location>
        <begin position="190"/>
        <end position="199"/>
    </location>
</feature>
<protein>
    <recommendedName>
        <fullName evidence="3">Autophagy-related protein 29</fullName>
    </recommendedName>
</protein>
<feature type="compositionally biased region" description="Low complexity" evidence="7">
    <location>
        <begin position="125"/>
        <end position="148"/>
    </location>
</feature>
<dbReference type="Pfam" id="PF18388">
    <property type="entry name" value="ATG29_N"/>
    <property type="match status" value="1"/>
</dbReference>
<keyword evidence="10" id="KW-1185">Reference proteome</keyword>
<dbReference type="InterPro" id="IPR039362">
    <property type="entry name" value="ATG29_sf"/>
</dbReference>
<accession>A0A0C3EQX1</accession>
<dbReference type="HOGENOM" id="CLU_034749_0_0_1"/>
<evidence type="ECO:0000256" key="5">
    <source>
        <dbReference type="ARBA" id="ARBA00022927"/>
    </source>
</evidence>
<evidence type="ECO:0000256" key="7">
    <source>
        <dbReference type="SAM" id="MobiDB-lite"/>
    </source>
</evidence>
<dbReference type="PANTHER" id="PTHR40012:SF1">
    <property type="entry name" value="AUTOPHAGY-RELATED PROTEIN 29"/>
    <property type="match status" value="1"/>
</dbReference>
<reference evidence="9 10" key="1">
    <citation type="submission" date="2014-04" db="EMBL/GenBank/DDBJ databases">
        <authorList>
            <consortium name="DOE Joint Genome Institute"/>
            <person name="Kuo A."/>
            <person name="Tarkka M."/>
            <person name="Buscot F."/>
            <person name="Kohler A."/>
            <person name="Nagy L.G."/>
            <person name="Floudas D."/>
            <person name="Copeland A."/>
            <person name="Barry K.W."/>
            <person name="Cichocki N."/>
            <person name="Veneault-Fourrey C."/>
            <person name="LaButti K."/>
            <person name="Lindquist E.A."/>
            <person name="Lipzen A."/>
            <person name="Lundell T."/>
            <person name="Morin E."/>
            <person name="Murat C."/>
            <person name="Sun H."/>
            <person name="Tunlid A."/>
            <person name="Henrissat B."/>
            <person name="Grigoriev I.V."/>
            <person name="Hibbett D.S."/>
            <person name="Martin F."/>
            <person name="Nordberg H.P."/>
            <person name="Cantor M.N."/>
            <person name="Hua S.X."/>
        </authorList>
    </citation>
    <scope>NUCLEOTIDE SEQUENCE [LARGE SCALE GENOMIC DNA]</scope>
    <source>
        <strain evidence="9 10">F 1598</strain>
    </source>
</reference>
<keyword evidence="4" id="KW-0813">Transport</keyword>
<evidence type="ECO:0000313" key="10">
    <source>
        <dbReference type="Proteomes" id="UP000054166"/>
    </source>
</evidence>
<dbReference type="GO" id="GO:0000045">
    <property type="term" value="P:autophagosome assembly"/>
    <property type="evidence" value="ECO:0007669"/>
    <property type="project" value="InterPro"/>
</dbReference>
<gene>
    <name evidence="9" type="ORF">PILCRDRAFT_827690</name>
</gene>
<feature type="compositionally biased region" description="Low complexity" evidence="7">
    <location>
        <begin position="267"/>
        <end position="284"/>
    </location>
</feature>
<dbReference type="AlphaFoldDB" id="A0A0C3EQX1"/>
<proteinExistence type="inferred from homology"/>
<dbReference type="OrthoDB" id="21072at2759"/>
<evidence type="ECO:0000313" key="9">
    <source>
        <dbReference type="EMBL" id="KIM74980.1"/>
    </source>
</evidence>
<organism evidence="9 10">
    <name type="scientific">Piloderma croceum (strain F 1598)</name>
    <dbReference type="NCBI Taxonomy" id="765440"/>
    <lineage>
        <taxon>Eukaryota</taxon>
        <taxon>Fungi</taxon>
        <taxon>Dikarya</taxon>
        <taxon>Basidiomycota</taxon>
        <taxon>Agaricomycotina</taxon>
        <taxon>Agaricomycetes</taxon>
        <taxon>Agaricomycetidae</taxon>
        <taxon>Atheliales</taxon>
        <taxon>Atheliaceae</taxon>
        <taxon>Piloderma</taxon>
    </lineage>
</organism>
<keyword evidence="6" id="KW-0072">Autophagy</keyword>
<feature type="domain" description="Atg29 N-terminal" evidence="8">
    <location>
        <begin position="8"/>
        <end position="64"/>
    </location>
</feature>
<name>A0A0C3EQX1_PILCF</name>
<feature type="compositionally biased region" description="Basic and acidic residues" evidence="7">
    <location>
        <begin position="200"/>
        <end position="215"/>
    </location>
</feature>
<reference evidence="10" key="2">
    <citation type="submission" date="2015-01" db="EMBL/GenBank/DDBJ databases">
        <title>Evolutionary Origins and Diversification of the Mycorrhizal Mutualists.</title>
        <authorList>
            <consortium name="DOE Joint Genome Institute"/>
            <consortium name="Mycorrhizal Genomics Consortium"/>
            <person name="Kohler A."/>
            <person name="Kuo A."/>
            <person name="Nagy L.G."/>
            <person name="Floudas D."/>
            <person name="Copeland A."/>
            <person name="Barry K.W."/>
            <person name="Cichocki N."/>
            <person name="Veneault-Fourrey C."/>
            <person name="LaButti K."/>
            <person name="Lindquist E.A."/>
            <person name="Lipzen A."/>
            <person name="Lundell T."/>
            <person name="Morin E."/>
            <person name="Murat C."/>
            <person name="Riley R."/>
            <person name="Ohm R."/>
            <person name="Sun H."/>
            <person name="Tunlid A."/>
            <person name="Henrissat B."/>
            <person name="Grigoriev I.V."/>
            <person name="Hibbett D.S."/>
            <person name="Martin F."/>
        </authorList>
    </citation>
    <scope>NUCLEOTIDE SEQUENCE [LARGE SCALE GENOMIC DNA]</scope>
    <source>
        <strain evidence="10">F 1598</strain>
    </source>
</reference>
<evidence type="ECO:0000256" key="4">
    <source>
        <dbReference type="ARBA" id="ARBA00022448"/>
    </source>
</evidence>
<dbReference type="InterPro" id="IPR039113">
    <property type="entry name" value="ATG29"/>
</dbReference>
<evidence type="ECO:0000259" key="8">
    <source>
        <dbReference type="Pfam" id="PF18388"/>
    </source>
</evidence>
<dbReference type="EMBL" id="KN833052">
    <property type="protein sequence ID" value="KIM74980.1"/>
    <property type="molecule type" value="Genomic_DNA"/>
</dbReference>
<dbReference type="STRING" id="765440.A0A0C3EQX1"/>
<feature type="compositionally biased region" description="Low complexity" evidence="7">
    <location>
        <begin position="335"/>
        <end position="353"/>
    </location>
</feature>
<feature type="region of interest" description="Disordered" evidence="7">
    <location>
        <begin position="116"/>
        <end position="353"/>
    </location>
</feature>
<dbReference type="PANTHER" id="PTHR40012">
    <property type="entry name" value="AUTOPHAGY-RELATED PROTEIN 29"/>
    <property type="match status" value="1"/>
</dbReference>
<dbReference type="InParanoid" id="A0A0C3EQX1"/>
<dbReference type="Gene3D" id="1.10.10.2570">
    <property type="match status" value="1"/>
</dbReference>
<dbReference type="Proteomes" id="UP000054166">
    <property type="component" value="Unassembled WGS sequence"/>
</dbReference>